<reference evidence="2" key="2">
    <citation type="submission" date="2021-09" db="EMBL/GenBank/DDBJ databases">
        <authorList>
            <person name="Jia N."/>
            <person name="Wang J."/>
            <person name="Shi W."/>
            <person name="Du L."/>
            <person name="Sun Y."/>
            <person name="Zhan W."/>
            <person name="Jiang J."/>
            <person name="Wang Q."/>
            <person name="Zhang B."/>
            <person name="Ji P."/>
            <person name="Sakyi L.B."/>
            <person name="Cui X."/>
            <person name="Yuan T."/>
            <person name="Jiang B."/>
            <person name="Yang W."/>
            <person name="Lam T.T.-Y."/>
            <person name="Chang Q."/>
            <person name="Ding S."/>
            <person name="Wang X."/>
            <person name="Zhu J."/>
            <person name="Ruan X."/>
            <person name="Zhao L."/>
            <person name="Wei J."/>
            <person name="Que T."/>
            <person name="Du C."/>
            <person name="Cheng J."/>
            <person name="Dai P."/>
            <person name="Han X."/>
            <person name="Huang E."/>
            <person name="Gao Y."/>
            <person name="Liu J."/>
            <person name="Shao H."/>
            <person name="Ye R."/>
            <person name="Li L."/>
            <person name="Wei W."/>
            <person name="Wang X."/>
            <person name="Wang C."/>
            <person name="Huo Q."/>
            <person name="Li W."/>
            <person name="Guo W."/>
            <person name="Chen H."/>
            <person name="Chen S."/>
            <person name="Zhou L."/>
            <person name="Zhou L."/>
            <person name="Ni X."/>
            <person name="Tian J."/>
            <person name="Zhou Y."/>
            <person name="Sheng Y."/>
            <person name="Liu T."/>
            <person name="Pan Y."/>
            <person name="Xia L."/>
            <person name="Li J."/>
            <person name="Zhao F."/>
            <person name="Cao W."/>
        </authorList>
    </citation>
    <scope>NUCLEOTIDE SEQUENCE</scope>
    <source>
        <strain evidence="2">Rsan-2018</strain>
        <tissue evidence="2">Larvae</tissue>
    </source>
</reference>
<proteinExistence type="predicted"/>
<dbReference type="Proteomes" id="UP000821837">
    <property type="component" value="Unassembled WGS sequence"/>
</dbReference>
<protein>
    <submittedName>
        <fullName evidence="2">Uncharacterized protein</fullName>
    </submittedName>
</protein>
<keyword evidence="3" id="KW-1185">Reference proteome</keyword>
<dbReference type="AlphaFoldDB" id="A0A9D4Q850"/>
<comment type="caution">
    <text evidence="2">The sequence shown here is derived from an EMBL/GenBank/DDBJ whole genome shotgun (WGS) entry which is preliminary data.</text>
</comment>
<feature type="region of interest" description="Disordered" evidence="1">
    <location>
        <begin position="65"/>
        <end position="86"/>
    </location>
</feature>
<evidence type="ECO:0000313" key="3">
    <source>
        <dbReference type="Proteomes" id="UP000821837"/>
    </source>
</evidence>
<feature type="region of interest" description="Disordered" evidence="1">
    <location>
        <begin position="1"/>
        <end position="34"/>
    </location>
</feature>
<gene>
    <name evidence="2" type="ORF">HPB52_019961</name>
</gene>
<evidence type="ECO:0000313" key="2">
    <source>
        <dbReference type="EMBL" id="KAH7969589.1"/>
    </source>
</evidence>
<organism evidence="2 3">
    <name type="scientific">Rhipicephalus sanguineus</name>
    <name type="common">Brown dog tick</name>
    <name type="synonym">Ixodes sanguineus</name>
    <dbReference type="NCBI Taxonomy" id="34632"/>
    <lineage>
        <taxon>Eukaryota</taxon>
        <taxon>Metazoa</taxon>
        <taxon>Ecdysozoa</taxon>
        <taxon>Arthropoda</taxon>
        <taxon>Chelicerata</taxon>
        <taxon>Arachnida</taxon>
        <taxon>Acari</taxon>
        <taxon>Parasitiformes</taxon>
        <taxon>Ixodida</taxon>
        <taxon>Ixodoidea</taxon>
        <taxon>Ixodidae</taxon>
        <taxon>Rhipicephalinae</taxon>
        <taxon>Rhipicephalus</taxon>
        <taxon>Rhipicephalus</taxon>
    </lineage>
</organism>
<evidence type="ECO:0000256" key="1">
    <source>
        <dbReference type="SAM" id="MobiDB-lite"/>
    </source>
</evidence>
<feature type="region of interest" description="Disordered" evidence="1">
    <location>
        <begin position="100"/>
        <end position="143"/>
    </location>
</feature>
<sequence>MTEAESFASCADAPGDVKEPGLVGKAGKGFTGPGVVAARRSPPIFGSPRAAPDLDLAARMENTEKENKELKEELTRARKQNEKSMRKIEELQQTLNDLFKRMGEPSGGIPTPALPPPAGLPSEAMRTATGGEGQRGHVLRRRR</sequence>
<name>A0A9D4Q850_RHISA</name>
<accession>A0A9D4Q850</accession>
<dbReference type="EMBL" id="JABSTV010001248">
    <property type="protein sequence ID" value="KAH7969589.1"/>
    <property type="molecule type" value="Genomic_DNA"/>
</dbReference>
<reference evidence="2" key="1">
    <citation type="journal article" date="2020" name="Cell">
        <title>Large-Scale Comparative Analyses of Tick Genomes Elucidate Their Genetic Diversity and Vector Capacities.</title>
        <authorList>
            <consortium name="Tick Genome and Microbiome Consortium (TIGMIC)"/>
            <person name="Jia N."/>
            <person name="Wang J."/>
            <person name="Shi W."/>
            <person name="Du L."/>
            <person name="Sun Y."/>
            <person name="Zhan W."/>
            <person name="Jiang J.F."/>
            <person name="Wang Q."/>
            <person name="Zhang B."/>
            <person name="Ji P."/>
            <person name="Bell-Sakyi L."/>
            <person name="Cui X.M."/>
            <person name="Yuan T.T."/>
            <person name="Jiang B.G."/>
            <person name="Yang W.F."/>
            <person name="Lam T.T."/>
            <person name="Chang Q.C."/>
            <person name="Ding S.J."/>
            <person name="Wang X.J."/>
            <person name="Zhu J.G."/>
            <person name="Ruan X.D."/>
            <person name="Zhao L."/>
            <person name="Wei J.T."/>
            <person name="Ye R.Z."/>
            <person name="Que T.C."/>
            <person name="Du C.H."/>
            <person name="Zhou Y.H."/>
            <person name="Cheng J.X."/>
            <person name="Dai P.F."/>
            <person name="Guo W.B."/>
            <person name="Han X.H."/>
            <person name="Huang E.J."/>
            <person name="Li L.F."/>
            <person name="Wei W."/>
            <person name="Gao Y.C."/>
            <person name="Liu J.Z."/>
            <person name="Shao H.Z."/>
            <person name="Wang X."/>
            <person name="Wang C.C."/>
            <person name="Yang T.C."/>
            <person name="Huo Q.B."/>
            <person name="Li W."/>
            <person name="Chen H.Y."/>
            <person name="Chen S.E."/>
            <person name="Zhou L.G."/>
            <person name="Ni X.B."/>
            <person name="Tian J.H."/>
            <person name="Sheng Y."/>
            <person name="Liu T."/>
            <person name="Pan Y.S."/>
            <person name="Xia L.Y."/>
            <person name="Li J."/>
            <person name="Zhao F."/>
            <person name="Cao W.C."/>
        </authorList>
    </citation>
    <scope>NUCLEOTIDE SEQUENCE</scope>
    <source>
        <strain evidence="2">Rsan-2018</strain>
    </source>
</reference>